<organism evidence="8 9">
    <name type="scientific">Tanacetum coccineum</name>
    <dbReference type="NCBI Taxonomy" id="301880"/>
    <lineage>
        <taxon>Eukaryota</taxon>
        <taxon>Viridiplantae</taxon>
        <taxon>Streptophyta</taxon>
        <taxon>Embryophyta</taxon>
        <taxon>Tracheophyta</taxon>
        <taxon>Spermatophyta</taxon>
        <taxon>Magnoliopsida</taxon>
        <taxon>eudicotyledons</taxon>
        <taxon>Gunneridae</taxon>
        <taxon>Pentapetalae</taxon>
        <taxon>asterids</taxon>
        <taxon>campanulids</taxon>
        <taxon>Asterales</taxon>
        <taxon>Asteraceae</taxon>
        <taxon>Asteroideae</taxon>
        <taxon>Anthemideae</taxon>
        <taxon>Anthemidinae</taxon>
        <taxon>Tanacetum</taxon>
    </lineage>
</organism>
<dbReference type="SUPFAM" id="SSF53098">
    <property type="entry name" value="Ribonuclease H-like"/>
    <property type="match status" value="1"/>
</dbReference>
<dbReference type="InterPro" id="IPR001584">
    <property type="entry name" value="Integrase_cat-core"/>
</dbReference>
<keyword evidence="3" id="KW-0540">Nuclease</keyword>
<evidence type="ECO:0000256" key="2">
    <source>
        <dbReference type="ARBA" id="ARBA00022695"/>
    </source>
</evidence>
<dbReference type="InterPro" id="IPR043502">
    <property type="entry name" value="DNA/RNA_pol_sf"/>
</dbReference>
<dbReference type="PANTHER" id="PTHR37984:SF5">
    <property type="entry name" value="PROTEIN NYNRIN-LIKE"/>
    <property type="match status" value="1"/>
</dbReference>
<evidence type="ECO:0000313" key="9">
    <source>
        <dbReference type="Proteomes" id="UP001151760"/>
    </source>
</evidence>
<keyword evidence="2" id="KW-0548">Nucleotidyltransferase</keyword>
<dbReference type="SUPFAM" id="SSF56672">
    <property type="entry name" value="DNA/RNA polymerases"/>
    <property type="match status" value="1"/>
</dbReference>
<dbReference type="InterPro" id="IPR041373">
    <property type="entry name" value="RT_RNaseH"/>
</dbReference>
<sequence>TLEANESFRLIKNKISQASVLALPDFRKVFEVECDASKVEIVQALRHWQHYLMDNQFILNSDHEALKYINNQQKLSLRHAKWVSFLKNFNFTLKHKTGIHNKVVDALSRRASYLSVMRAEVQGFDTFKEMYSEDTYFGLVMQVVLSGQRYNYQVQDGSLFKRMQLCILDCSLREKVVLKLHSLDHFGHDKSIVLVEIASSPRNDISMDFVLGLPHLYFKEVFHLHGLPLTITFDHDPKFMGHFWRTLWKKMGTQLCFNTSFHPETYGQTKAVNISSGNLLSCLARDKPKQWDLFLPFPEFAYNNSRNRTTQRTPFEVVYGLSQNNICNTPKIYDSEKILAVELIFAFPRKLWTSPIVPSNLKNWDAALLQPLDLLVYNFHGLFHEMQFVVDLNFSQRNNE</sequence>
<dbReference type="PROSITE" id="PS50994">
    <property type="entry name" value="INTEGRASE"/>
    <property type="match status" value="1"/>
</dbReference>
<proteinExistence type="predicted"/>
<dbReference type="Gene3D" id="3.30.420.10">
    <property type="entry name" value="Ribonuclease H-like superfamily/Ribonuclease H"/>
    <property type="match status" value="1"/>
</dbReference>
<keyword evidence="1" id="KW-0808">Transferase</keyword>
<evidence type="ECO:0000256" key="5">
    <source>
        <dbReference type="ARBA" id="ARBA00022801"/>
    </source>
</evidence>
<feature type="non-terminal residue" evidence="8">
    <location>
        <position position="1"/>
    </location>
</feature>
<dbReference type="CDD" id="cd09274">
    <property type="entry name" value="RNase_HI_RT_Ty3"/>
    <property type="match status" value="1"/>
</dbReference>
<dbReference type="Pfam" id="PF17917">
    <property type="entry name" value="RT_RNaseH"/>
    <property type="match status" value="1"/>
</dbReference>
<dbReference type="InterPro" id="IPR012337">
    <property type="entry name" value="RNaseH-like_sf"/>
</dbReference>
<keyword evidence="9" id="KW-1185">Reference proteome</keyword>
<feature type="domain" description="Integrase catalytic" evidence="7">
    <location>
        <begin position="217"/>
        <end position="322"/>
    </location>
</feature>
<accession>A0ABQ4XE91</accession>
<keyword evidence="6" id="KW-0695">RNA-directed DNA polymerase</keyword>
<reference evidence="8" key="2">
    <citation type="submission" date="2022-01" db="EMBL/GenBank/DDBJ databases">
        <authorList>
            <person name="Yamashiro T."/>
            <person name="Shiraishi A."/>
            <person name="Satake H."/>
            <person name="Nakayama K."/>
        </authorList>
    </citation>
    <scope>NUCLEOTIDE SEQUENCE</scope>
</reference>
<dbReference type="EMBL" id="BQNB010009437">
    <property type="protein sequence ID" value="GJS63516.1"/>
    <property type="molecule type" value="Genomic_DNA"/>
</dbReference>
<dbReference type="PANTHER" id="PTHR37984">
    <property type="entry name" value="PROTEIN CBG26694"/>
    <property type="match status" value="1"/>
</dbReference>
<keyword evidence="4" id="KW-0255">Endonuclease</keyword>
<evidence type="ECO:0000256" key="4">
    <source>
        <dbReference type="ARBA" id="ARBA00022759"/>
    </source>
</evidence>
<evidence type="ECO:0000256" key="1">
    <source>
        <dbReference type="ARBA" id="ARBA00022679"/>
    </source>
</evidence>
<evidence type="ECO:0000256" key="3">
    <source>
        <dbReference type="ARBA" id="ARBA00022722"/>
    </source>
</evidence>
<keyword evidence="5" id="KW-0378">Hydrolase</keyword>
<name>A0ABQ4XE91_9ASTR</name>
<evidence type="ECO:0000313" key="8">
    <source>
        <dbReference type="EMBL" id="GJS63516.1"/>
    </source>
</evidence>
<gene>
    <name evidence="8" type="ORF">Tco_0678080</name>
</gene>
<dbReference type="InterPro" id="IPR050951">
    <property type="entry name" value="Retrovirus_Pol_polyprotein"/>
</dbReference>
<dbReference type="Proteomes" id="UP001151760">
    <property type="component" value="Unassembled WGS sequence"/>
</dbReference>
<evidence type="ECO:0000256" key="6">
    <source>
        <dbReference type="ARBA" id="ARBA00022918"/>
    </source>
</evidence>
<evidence type="ECO:0000259" key="7">
    <source>
        <dbReference type="PROSITE" id="PS50994"/>
    </source>
</evidence>
<reference evidence="8" key="1">
    <citation type="journal article" date="2022" name="Int. J. Mol. Sci.">
        <title>Draft Genome of Tanacetum Coccineum: Genomic Comparison of Closely Related Tanacetum-Family Plants.</title>
        <authorList>
            <person name="Yamashiro T."/>
            <person name="Shiraishi A."/>
            <person name="Nakayama K."/>
            <person name="Satake H."/>
        </authorList>
    </citation>
    <scope>NUCLEOTIDE SEQUENCE</scope>
</reference>
<protein>
    <submittedName>
        <fullName evidence="8">CCCH-type zinc finger family protein</fullName>
    </submittedName>
</protein>
<comment type="caution">
    <text evidence="8">The sequence shown here is derived from an EMBL/GenBank/DDBJ whole genome shotgun (WGS) entry which is preliminary data.</text>
</comment>
<dbReference type="InterPro" id="IPR036397">
    <property type="entry name" value="RNaseH_sf"/>
</dbReference>